<dbReference type="GO" id="GO:0016491">
    <property type="term" value="F:oxidoreductase activity"/>
    <property type="evidence" value="ECO:0007669"/>
    <property type="project" value="InterPro"/>
</dbReference>
<dbReference type="Gene3D" id="3.30.465.10">
    <property type="match status" value="1"/>
</dbReference>
<accession>A0AAV8SWA3</accession>
<comment type="similarity">
    <text evidence="2">Belongs to the oxygen-dependent FAD-linked oxidoreductase family.</text>
</comment>
<comment type="cofactor">
    <cofactor evidence="1">
        <name>FAD</name>
        <dbReference type="ChEBI" id="CHEBI:57692"/>
    </cofactor>
</comment>
<sequence>MKPILVFLISLLILSSSSCEGRATSPIHEKFIQCMSTQFTNATEIMLTPDSPLYSSLFKSTQQNMRWLNSSILNPPLIFTPFHQSQIQAAIFCSKKLTLQVRVRSGGHDYEGQSYMCMTPFIIIDFMNLHAIEIDINKETAWVQSGATLGQLYHAIGKISLVHGFPAGICPTVGIGGHFSGGGFGTLLRKHGLAADNVMDAYFIGANGKIMDRKGMGEDIFWAIRGGGGASFGVIVSWKIKLVRVPQVVTVFTISKTLEQGATKLVHKWQHIADKLHEDLFIRIIIQKVGGQNSTNPKTVQASFNSVFLGQFNKLLPLMNGKFPELGLKAEDCTEMGWVDSAIYFAGYPKGSPWQVLLDKTQLYKASFKAKSDFVTQPIPERALEGLWKRILQEEIAIILFDPFGGRMSEISEADVPFPHRKGNLYNIQYMVKWDVNDVSSSDRHIKWIGMLYQYMAPYVSKYPRAAYLNYKDLDLGTIKHDNAVSPKAAGWGFKYFKSNFKRLIQVKSKVDPENFFRDEQSIPCQLASRKL</sequence>
<dbReference type="Pfam" id="PF08031">
    <property type="entry name" value="BBE"/>
    <property type="match status" value="1"/>
</dbReference>
<evidence type="ECO:0000256" key="4">
    <source>
        <dbReference type="ARBA" id="ARBA00022729"/>
    </source>
</evidence>
<dbReference type="PROSITE" id="PS51387">
    <property type="entry name" value="FAD_PCMH"/>
    <property type="match status" value="1"/>
</dbReference>
<dbReference type="InterPro" id="IPR012951">
    <property type="entry name" value="BBE"/>
</dbReference>
<dbReference type="InterPro" id="IPR036318">
    <property type="entry name" value="FAD-bd_PCMH-like_sf"/>
</dbReference>
<dbReference type="AlphaFoldDB" id="A0AAV8SWA3"/>
<evidence type="ECO:0000256" key="7">
    <source>
        <dbReference type="SAM" id="SignalP"/>
    </source>
</evidence>
<dbReference type="EMBL" id="JAIWQS010000007">
    <property type="protein sequence ID" value="KAJ8758726.1"/>
    <property type="molecule type" value="Genomic_DNA"/>
</dbReference>
<feature type="signal peptide" evidence="7">
    <location>
        <begin position="1"/>
        <end position="19"/>
    </location>
</feature>
<evidence type="ECO:0000256" key="5">
    <source>
        <dbReference type="ARBA" id="ARBA00022827"/>
    </source>
</evidence>
<dbReference type="PANTHER" id="PTHR32448">
    <property type="entry name" value="OS08G0158400 PROTEIN"/>
    <property type="match status" value="1"/>
</dbReference>
<reference evidence="9 10" key="1">
    <citation type="submission" date="2021-09" db="EMBL/GenBank/DDBJ databases">
        <title>Genomic insights and catalytic innovation underlie evolution of tropane alkaloids biosynthesis.</title>
        <authorList>
            <person name="Wang Y.-J."/>
            <person name="Tian T."/>
            <person name="Huang J.-P."/>
            <person name="Huang S.-X."/>
        </authorList>
    </citation>
    <scope>NUCLEOTIDE SEQUENCE [LARGE SCALE GENOMIC DNA]</scope>
    <source>
        <strain evidence="9">KIB-2018</strain>
        <tissue evidence="9">Leaf</tissue>
    </source>
</reference>
<evidence type="ECO:0000313" key="10">
    <source>
        <dbReference type="Proteomes" id="UP001159364"/>
    </source>
</evidence>
<keyword evidence="4 7" id="KW-0732">Signal</keyword>
<dbReference type="InterPro" id="IPR016169">
    <property type="entry name" value="FAD-bd_PCMH_sub2"/>
</dbReference>
<keyword evidence="6" id="KW-0325">Glycoprotein</keyword>
<dbReference type="SUPFAM" id="SSF56176">
    <property type="entry name" value="FAD-binding/transporter-associated domain-like"/>
    <property type="match status" value="1"/>
</dbReference>
<protein>
    <recommendedName>
        <fullName evidence="8">FAD-binding PCMH-type domain-containing protein</fullName>
    </recommendedName>
</protein>
<name>A0AAV8SWA3_9ROSI</name>
<comment type="caution">
    <text evidence="9">The sequence shown here is derived from an EMBL/GenBank/DDBJ whole genome shotgun (WGS) entry which is preliminary data.</text>
</comment>
<dbReference type="Gene3D" id="3.30.43.10">
    <property type="entry name" value="Uridine Diphospho-n-acetylenolpyruvylglucosamine Reductase, domain 2"/>
    <property type="match status" value="1"/>
</dbReference>
<organism evidence="9 10">
    <name type="scientific">Erythroxylum novogranatense</name>
    <dbReference type="NCBI Taxonomy" id="1862640"/>
    <lineage>
        <taxon>Eukaryota</taxon>
        <taxon>Viridiplantae</taxon>
        <taxon>Streptophyta</taxon>
        <taxon>Embryophyta</taxon>
        <taxon>Tracheophyta</taxon>
        <taxon>Spermatophyta</taxon>
        <taxon>Magnoliopsida</taxon>
        <taxon>eudicotyledons</taxon>
        <taxon>Gunneridae</taxon>
        <taxon>Pentapetalae</taxon>
        <taxon>rosids</taxon>
        <taxon>fabids</taxon>
        <taxon>Malpighiales</taxon>
        <taxon>Erythroxylaceae</taxon>
        <taxon>Erythroxylum</taxon>
    </lineage>
</organism>
<dbReference type="Pfam" id="PF01565">
    <property type="entry name" value="FAD_binding_4"/>
    <property type="match status" value="1"/>
</dbReference>
<dbReference type="PROSITE" id="PS51257">
    <property type="entry name" value="PROKAR_LIPOPROTEIN"/>
    <property type="match status" value="1"/>
</dbReference>
<feature type="domain" description="FAD-binding PCMH-type" evidence="8">
    <location>
        <begin position="71"/>
        <end position="245"/>
    </location>
</feature>
<dbReference type="InterPro" id="IPR016167">
    <property type="entry name" value="FAD-bd_PCMH_sub1"/>
</dbReference>
<evidence type="ECO:0000256" key="2">
    <source>
        <dbReference type="ARBA" id="ARBA00005466"/>
    </source>
</evidence>
<proteinExistence type="inferred from homology"/>
<evidence type="ECO:0000259" key="8">
    <source>
        <dbReference type="PROSITE" id="PS51387"/>
    </source>
</evidence>
<keyword evidence="10" id="KW-1185">Reference proteome</keyword>
<feature type="chain" id="PRO_5043317016" description="FAD-binding PCMH-type domain-containing protein" evidence="7">
    <location>
        <begin position="20"/>
        <end position="532"/>
    </location>
</feature>
<evidence type="ECO:0000256" key="3">
    <source>
        <dbReference type="ARBA" id="ARBA00022630"/>
    </source>
</evidence>
<dbReference type="InterPro" id="IPR006094">
    <property type="entry name" value="Oxid_FAD_bind_N"/>
</dbReference>
<dbReference type="Proteomes" id="UP001159364">
    <property type="component" value="Linkage Group LG07"/>
</dbReference>
<dbReference type="InterPro" id="IPR016166">
    <property type="entry name" value="FAD-bd_PCMH"/>
</dbReference>
<keyword evidence="3" id="KW-0285">Flavoprotein</keyword>
<gene>
    <name evidence="9" type="ORF">K2173_000447</name>
</gene>
<evidence type="ECO:0000256" key="1">
    <source>
        <dbReference type="ARBA" id="ARBA00001974"/>
    </source>
</evidence>
<evidence type="ECO:0000256" key="6">
    <source>
        <dbReference type="ARBA" id="ARBA00023180"/>
    </source>
</evidence>
<dbReference type="Gene3D" id="3.40.462.20">
    <property type="match status" value="1"/>
</dbReference>
<evidence type="ECO:0000313" key="9">
    <source>
        <dbReference type="EMBL" id="KAJ8758726.1"/>
    </source>
</evidence>
<dbReference type="GO" id="GO:0071949">
    <property type="term" value="F:FAD binding"/>
    <property type="evidence" value="ECO:0007669"/>
    <property type="project" value="InterPro"/>
</dbReference>
<keyword evidence="5" id="KW-0274">FAD</keyword>